<dbReference type="EMBL" id="JARRAG010000002">
    <property type="protein sequence ID" value="MDG3005367.1"/>
    <property type="molecule type" value="Genomic_DNA"/>
</dbReference>
<keyword evidence="2" id="KW-0472">Membrane</keyword>
<feature type="compositionally biased region" description="Basic and acidic residues" evidence="1">
    <location>
        <begin position="16"/>
        <end position="26"/>
    </location>
</feature>
<dbReference type="Proteomes" id="UP001216907">
    <property type="component" value="Unassembled WGS sequence"/>
</dbReference>
<feature type="region of interest" description="Disordered" evidence="1">
    <location>
        <begin position="1"/>
        <end position="40"/>
    </location>
</feature>
<feature type="transmembrane region" description="Helical" evidence="2">
    <location>
        <begin position="227"/>
        <end position="256"/>
    </location>
</feature>
<feature type="transmembrane region" description="Helical" evidence="2">
    <location>
        <begin position="172"/>
        <end position="191"/>
    </location>
</feature>
<keyword evidence="4" id="KW-1185">Reference proteome</keyword>
<feature type="transmembrane region" description="Helical" evidence="2">
    <location>
        <begin position="328"/>
        <end position="346"/>
    </location>
</feature>
<evidence type="ECO:0000256" key="1">
    <source>
        <dbReference type="SAM" id="MobiDB-lite"/>
    </source>
</evidence>
<name>A0ABT6FCS6_9BACT</name>
<evidence type="ECO:0000256" key="2">
    <source>
        <dbReference type="SAM" id="Phobius"/>
    </source>
</evidence>
<keyword evidence="2" id="KW-0812">Transmembrane</keyword>
<feature type="transmembrane region" description="Helical" evidence="2">
    <location>
        <begin position="386"/>
        <end position="407"/>
    </location>
</feature>
<proteinExistence type="predicted"/>
<feature type="transmembrane region" description="Helical" evidence="2">
    <location>
        <begin position="353"/>
        <end position="371"/>
    </location>
</feature>
<evidence type="ECO:0000313" key="3">
    <source>
        <dbReference type="EMBL" id="MDG3005367.1"/>
    </source>
</evidence>
<accession>A0ABT6FCS6</accession>
<feature type="transmembrane region" description="Helical" evidence="2">
    <location>
        <begin position="147"/>
        <end position="166"/>
    </location>
</feature>
<comment type="caution">
    <text evidence="3">The sequence shown here is derived from an EMBL/GenBank/DDBJ whole genome shotgun (WGS) entry which is preliminary data.</text>
</comment>
<sequence length="683" mass="73638">MLDDDPIPFADVPEEPPARRVEEPRRGRASGPEPEPPRPPKRRWTRFVPFVLIVAASLVHGWAIWRGLGGREGIDGAWVPWRDDHPLYFHSALATRAFLSQSGTTAGYDPAFMSGYPKSVVFPASSTLPELALWAFGGERPERAFKLYILLAAAAAPWLVACAGWIQGMGRTAVAAAVLLFVGYVWTDWPINYVGFGMLPYFVAAPTCLVAAGMFGRFVDVGGFGRWLAAALLCSAAFLMHLTAGMLVAPAGALAYLGVWIARRRGGHGLPISRHLGVWTVPIVVLALNAFWWAPALWLGSTKGESGFAFFHPEGSLARITQLFTSEAPAELILLGLGLPGLMVLATKGLGRGLALAGVAAAGWFWAYTAADVRALDFLQPGRHTFALYSALAVASGAAFSAGLERLRPGVGATGAEAVHLDCWAMLAAVLIGIRILGTPAAASIRARVLTEPTFLSSQPPPRFFWILKRFQENVKPGERVLYEEGGEDVPGAPDPFGGGRFTGLLPWKTGAELIGGPYLKAALKANFTQFGGDALFGRKGWDRPFFEKYARLYRPSYILCWTPHARRFCRENPDLATVLDDDGTLLFARIAGYGGDAIRGSAKVEATPGRLVVREMVPDLDGCVVLRYHSVPSLQAQPAAPVDAEYAEEDPVPFIRVRPAAGASEVTLEMAPPIRGPWSSSR</sequence>
<organism evidence="3 4">
    <name type="scientific">Paludisphaera mucosa</name>
    <dbReference type="NCBI Taxonomy" id="3030827"/>
    <lineage>
        <taxon>Bacteria</taxon>
        <taxon>Pseudomonadati</taxon>
        <taxon>Planctomycetota</taxon>
        <taxon>Planctomycetia</taxon>
        <taxon>Isosphaerales</taxon>
        <taxon>Isosphaeraceae</taxon>
        <taxon>Paludisphaera</taxon>
    </lineage>
</organism>
<gene>
    <name evidence="3" type="ORF">PZE19_16370</name>
</gene>
<evidence type="ECO:0000313" key="4">
    <source>
        <dbReference type="Proteomes" id="UP001216907"/>
    </source>
</evidence>
<keyword evidence="2" id="KW-1133">Transmembrane helix</keyword>
<feature type="transmembrane region" description="Helical" evidence="2">
    <location>
        <begin position="198"/>
        <end position="215"/>
    </location>
</feature>
<feature type="transmembrane region" description="Helical" evidence="2">
    <location>
        <begin position="419"/>
        <end position="438"/>
    </location>
</feature>
<reference evidence="3 4" key="1">
    <citation type="submission" date="2023-03" db="EMBL/GenBank/DDBJ databases">
        <title>Paludisphaera mucosa sp. nov. a novel planctomycete from northern fen.</title>
        <authorList>
            <person name="Ivanova A."/>
        </authorList>
    </citation>
    <scope>NUCLEOTIDE SEQUENCE [LARGE SCALE GENOMIC DNA]</scope>
    <source>
        <strain evidence="3 4">Pla2</strain>
    </source>
</reference>
<protein>
    <submittedName>
        <fullName evidence="3">Uncharacterized protein</fullName>
    </submittedName>
</protein>
<feature type="transmembrane region" description="Helical" evidence="2">
    <location>
        <begin position="47"/>
        <end position="65"/>
    </location>
</feature>
<feature type="transmembrane region" description="Helical" evidence="2">
    <location>
        <begin position="276"/>
        <end position="294"/>
    </location>
</feature>
<dbReference type="RefSeq" id="WP_277861710.1">
    <property type="nucleotide sequence ID" value="NZ_JARRAG010000002.1"/>
</dbReference>